<dbReference type="InterPro" id="IPR046077">
    <property type="entry name" value="DUF6095"/>
</dbReference>
<reference evidence="3" key="1">
    <citation type="journal article" date="2019" name="Int. J. Syst. Evol. Microbiol.">
        <title>The Global Catalogue of Microorganisms (GCM) 10K type strain sequencing project: providing services to taxonomists for standard genome sequencing and annotation.</title>
        <authorList>
            <consortium name="The Broad Institute Genomics Platform"/>
            <consortium name="The Broad Institute Genome Sequencing Center for Infectious Disease"/>
            <person name="Wu L."/>
            <person name="Ma J."/>
        </authorList>
    </citation>
    <scope>NUCLEOTIDE SEQUENCE [LARGE SCALE GENOMIC DNA]</scope>
    <source>
        <strain evidence="3">CCUG 63682</strain>
    </source>
</reference>
<feature type="transmembrane region" description="Helical" evidence="1">
    <location>
        <begin position="42"/>
        <end position="63"/>
    </location>
</feature>
<sequence length="76" mass="8444">METNKTNKEVLYKGLNTMGLSLVCMFAGPTLVYVALGDKENSLFYPILILGFLICSLAIYLGFKGIKTILDSMFKK</sequence>
<dbReference type="EMBL" id="JBHSGP010000012">
    <property type="protein sequence ID" value="MFC4722167.1"/>
    <property type="molecule type" value="Genomic_DNA"/>
</dbReference>
<feature type="transmembrane region" description="Helical" evidence="1">
    <location>
        <begin position="12"/>
        <end position="36"/>
    </location>
</feature>
<keyword evidence="1" id="KW-0472">Membrane</keyword>
<comment type="caution">
    <text evidence="2">The sequence shown here is derived from an EMBL/GenBank/DDBJ whole genome shotgun (WGS) entry which is preliminary data.</text>
</comment>
<proteinExistence type="predicted"/>
<name>A0ABV9N1J1_9FLAO</name>
<evidence type="ECO:0000313" key="2">
    <source>
        <dbReference type="EMBL" id="MFC4722167.1"/>
    </source>
</evidence>
<keyword evidence="1" id="KW-0812">Transmembrane</keyword>
<keyword evidence="1" id="KW-1133">Transmembrane helix</keyword>
<dbReference type="Pfam" id="PF19589">
    <property type="entry name" value="DUF6095"/>
    <property type="match status" value="1"/>
</dbReference>
<protein>
    <submittedName>
        <fullName evidence="2">DUF6095 family protein</fullName>
    </submittedName>
</protein>
<gene>
    <name evidence="2" type="ORF">ACFO5O_07530</name>
</gene>
<evidence type="ECO:0000313" key="3">
    <source>
        <dbReference type="Proteomes" id="UP001595953"/>
    </source>
</evidence>
<dbReference type="Proteomes" id="UP001595953">
    <property type="component" value="Unassembled WGS sequence"/>
</dbReference>
<accession>A0ABV9N1J1</accession>
<evidence type="ECO:0000256" key="1">
    <source>
        <dbReference type="SAM" id="Phobius"/>
    </source>
</evidence>
<dbReference type="RefSeq" id="WP_387962456.1">
    <property type="nucleotide sequence ID" value="NZ_JBHSGP010000012.1"/>
</dbReference>
<keyword evidence="3" id="KW-1185">Reference proteome</keyword>
<organism evidence="2 3">
    <name type="scientific">Geojedonia litorea</name>
    <dbReference type="NCBI Taxonomy" id="1268269"/>
    <lineage>
        <taxon>Bacteria</taxon>
        <taxon>Pseudomonadati</taxon>
        <taxon>Bacteroidota</taxon>
        <taxon>Flavobacteriia</taxon>
        <taxon>Flavobacteriales</taxon>
        <taxon>Flavobacteriaceae</taxon>
        <taxon>Geojedonia</taxon>
    </lineage>
</organism>